<dbReference type="KEGG" id="hsk:H4317_19045"/>
<reference evidence="1 2" key="1">
    <citation type="submission" date="2020-08" db="EMBL/GenBank/DDBJ databases">
        <title>Hymenobacter sp. S2-20-2 genome sequencing.</title>
        <authorList>
            <person name="Jin L."/>
        </authorList>
    </citation>
    <scope>NUCLEOTIDE SEQUENCE [LARGE SCALE GENOMIC DNA]</scope>
    <source>
        <strain evidence="1 2">S2-20-2</strain>
    </source>
</reference>
<name>A0A7G7W762_9BACT</name>
<dbReference type="RefSeq" id="WP_185888120.1">
    <property type="nucleotide sequence ID" value="NZ_CP060202.1"/>
</dbReference>
<dbReference type="EMBL" id="CP060202">
    <property type="protein sequence ID" value="QNH62205.1"/>
    <property type="molecule type" value="Genomic_DNA"/>
</dbReference>
<dbReference type="AlphaFoldDB" id="A0A7G7W762"/>
<accession>A0A7G7W762</accession>
<sequence length="57" mass="6201">MPYSASPSRPILGASILDTTADPLVFEFQQDVLNTQPVHIVISRHVWQLLGPSSQAA</sequence>
<evidence type="ECO:0000313" key="2">
    <source>
        <dbReference type="Proteomes" id="UP000515489"/>
    </source>
</evidence>
<keyword evidence="2" id="KW-1185">Reference proteome</keyword>
<proteinExistence type="predicted"/>
<gene>
    <name evidence="1" type="ORF">H4317_19045</name>
</gene>
<dbReference type="Proteomes" id="UP000515489">
    <property type="component" value="Chromosome"/>
</dbReference>
<organism evidence="1 2">
    <name type="scientific">Hymenobacter sediminicola</name>
    <dbReference type="NCBI Taxonomy" id="2761579"/>
    <lineage>
        <taxon>Bacteria</taxon>
        <taxon>Pseudomonadati</taxon>
        <taxon>Bacteroidota</taxon>
        <taxon>Cytophagia</taxon>
        <taxon>Cytophagales</taxon>
        <taxon>Hymenobacteraceae</taxon>
        <taxon>Hymenobacter</taxon>
    </lineage>
</organism>
<protein>
    <submittedName>
        <fullName evidence="1">Uncharacterized protein</fullName>
    </submittedName>
</protein>
<evidence type="ECO:0000313" key="1">
    <source>
        <dbReference type="EMBL" id="QNH62205.1"/>
    </source>
</evidence>